<evidence type="ECO:0000313" key="3">
    <source>
        <dbReference type="EMBL" id="CAH1113715.1"/>
    </source>
</evidence>
<evidence type="ECO:0000259" key="2">
    <source>
        <dbReference type="Pfam" id="PF08718"/>
    </source>
</evidence>
<dbReference type="Proteomes" id="UP001153636">
    <property type="component" value="Chromosome 7"/>
</dbReference>
<name>A0A9P0D4G0_9CUCU</name>
<reference evidence="3" key="1">
    <citation type="submission" date="2022-01" db="EMBL/GenBank/DDBJ databases">
        <authorList>
            <person name="King R."/>
        </authorList>
    </citation>
    <scope>NUCLEOTIDE SEQUENCE</scope>
</reference>
<keyword evidence="4" id="KW-1185">Reference proteome</keyword>
<protein>
    <recommendedName>
        <fullName evidence="2">Glycolipid transfer protein domain-containing protein</fullName>
    </recommendedName>
</protein>
<dbReference type="PANTHER" id="PTHR10219:SF25">
    <property type="entry name" value="PLECKSTRIN HOMOLOGY DOMAIN-CONTAINING FAMILY A MEMBER 8"/>
    <property type="match status" value="1"/>
</dbReference>
<dbReference type="PANTHER" id="PTHR10219">
    <property type="entry name" value="GLYCOLIPID TRANSFER PROTEIN-RELATED"/>
    <property type="match status" value="1"/>
</dbReference>
<dbReference type="Gene3D" id="1.10.3520.10">
    <property type="entry name" value="Glycolipid transfer protein"/>
    <property type="match status" value="1"/>
</dbReference>
<dbReference type="InterPro" id="IPR014830">
    <property type="entry name" value="Glycolipid_transfer_prot_dom"/>
</dbReference>
<dbReference type="GO" id="GO:1902388">
    <property type="term" value="F:ceramide 1-phosphate transfer activity"/>
    <property type="evidence" value="ECO:0007669"/>
    <property type="project" value="TreeGrafter"/>
</dbReference>
<accession>A0A9P0D4G0</accession>
<proteinExistence type="predicted"/>
<gene>
    <name evidence="3" type="ORF">PSYICH_LOCUS13336</name>
</gene>
<dbReference type="InterPro" id="IPR036497">
    <property type="entry name" value="GLTP_sf"/>
</dbReference>
<dbReference type="GO" id="GO:1902387">
    <property type="term" value="F:ceramide 1-phosphate binding"/>
    <property type="evidence" value="ECO:0007669"/>
    <property type="project" value="TreeGrafter"/>
</dbReference>
<dbReference type="FunFam" id="1.10.3520.10:FF:000001">
    <property type="entry name" value="Pleckstrin domain-containing family A member 8"/>
    <property type="match status" value="1"/>
</dbReference>
<dbReference type="GO" id="GO:0005829">
    <property type="term" value="C:cytosol"/>
    <property type="evidence" value="ECO:0007669"/>
    <property type="project" value="TreeGrafter"/>
</dbReference>
<sequence length="213" mass="24331">MSKNNAVDPTSEITAFSALTSHFSSKKIKTKKFLEAATDAVSLIEKFGKVFSPVTNDMLNNIKKLNQKYEEDIEGNKYLEEMIIKEHGQGEGTATDALLWLRRALHFLSIFYGSVIEDTLNVCPTNDLAHFLKKAYSATLEQYHGWLGTQLFNVLSRFAPTRRQFLYTLALNKDNQEEIVIKDMQKYNQRLYATVERIIDFYNSNGLESAAIL</sequence>
<dbReference type="OrthoDB" id="205255at2759"/>
<organism evidence="3 4">
    <name type="scientific">Psylliodes chrysocephalus</name>
    <dbReference type="NCBI Taxonomy" id="3402493"/>
    <lineage>
        <taxon>Eukaryota</taxon>
        <taxon>Metazoa</taxon>
        <taxon>Ecdysozoa</taxon>
        <taxon>Arthropoda</taxon>
        <taxon>Hexapoda</taxon>
        <taxon>Insecta</taxon>
        <taxon>Pterygota</taxon>
        <taxon>Neoptera</taxon>
        <taxon>Endopterygota</taxon>
        <taxon>Coleoptera</taxon>
        <taxon>Polyphaga</taxon>
        <taxon>Cucujiformia</taxon>
        <taxon>Chrysomeloidea</taxon>
        <taxon>Chrysomelidae</taxon>
        <taxon>Galerucinae</taxon>
        <taxon>Alticini</taxon>
        <taxon>Psylliodes</taxon>
    </lineage>
</organism>
<dbReference type="GO" id="GO:0016020">
    <property type="term" value="C:membrane"/>
    <property type="evidence" value="ECO:0007669"/>
    <property type="project" value="TreeGrafter"/>
</dbReference>
<keyword evidence="1" id="KW-0813">Transport</keyword>
<evidence type="ECO:0000313" key="4">
    <source>
        <dbReference type="Proteomes" id="UP001153636"/>
    </source>
</evidence>
<dbReference type="SUPFAM" id="SSF110004">
    <property type="entry name" value="Glycolipid transfer protein, GLTP"/>
    <property type="match status" value="1"/>
</dbReference>
<dbReference type="EMBL" id="OV651819">
    <property type="protein sequence ID" value="CAH1113715.1"/>
    <property type="molecule type" value="Genomic_DNA"/>
</dbReference>
<evidence type="ECO:0000256" key="1">
    <source>
        <dbReference type="ARBA" id="ARBA00022448"/>
    </source>
</evidence>
<dbReference type="AlphaFoldDB" id="A0A9P0D4G0"/>
<dbReference type="Pfam" id="PF08718">
    <property type="entry name" value="GLTP"/>
    <property type="match status" value="1"/>
</dbReference>
<feature type="domain" description="Glycolipid transfer protein" evidence="2">
    <location>
        <begin position="28"/>
        <end position="169"/>
    </location>
</feature>